<protein>
    <submittedName>
        <fullName evidence="1">Uncharacterized protein</fullName>
    </submittedName>
</protein>
<name>M5RDD3_9BACT</name>
<comment type="caution">
    <text evidence="1">The sequence shown here is derived from an EMBL/GenBank/DDBJ whole genome shotgun (WGS) entry which is preliminary data.</text>
</comment>
<proteinExistence type="predicted"/>
<evidence type="ECO:0000313" key="1">
    <source>
        <dbReference type="EMBL" id="EMI17086.1"/>
    </source>
</evidence>
<gene>
    <name evidence="1" type="ORF">RMSM_06000</name>
</gene>
<sequence>MWIGARIASASRSSIRDGIKPRSEAIFLGLTSHGISLPRLQISMDLKHAFTLTTHFRDAPSH</sequence>
<dbReference type="Proteomes" id="UP000011991">
    <property type="component" value="Unassembled WGS sequence"/>
</dbReference>
<reference evidence="1 2" key="1">
    <citation type="journal article" date="2013" name="Mar. Genomics">
        <title>Expression of sulfatases in Rhodopirellula baltica and the diversity of sulfatases in the genus Rhodopirellula.</title>
        <authorList>
            <person name="Wegner C.E."/>
            <person name="Richter-Heitmann T."/>
            <person name="Klindworth A."/>
            <person name="Klockow C."/>
            <person name="Richter M."/>
            <person name="Achstetter T."/>
            <person name="Glockner F.O."/>
            <person name="Harder J."/>
        </authorList>
    </citation>
    <scope>NUCLEOTIDE SEQUENCE [LARGE SCALE GENOMIC DNA]</scope>
    <source>
        <strain evidence="1 2">SM1</strain>
    </source>
</reference>
<evidence type="ECO:0000313" key="2">
    <source>
        <dbReference type="Proteomes" id="UP000011991"/>
    </source>
</evidence>
<dbReference type="EMBL" id="ANOG01000865">
    <property type="protein sequence ID" value="EMI17086.1"/>
    <property type="molecule type" value="Genomic_DNA"/>
</dbReference>
<accession>M5RDD3</accession>
<dbReference type="AlphaFoldDB" id="M5RDD3"/>
<organism evidence="1 2">
    <name type="scientific">Rhodopirellula maiorica SM1</name>
    <dbReference type="NCBI Taxonomy" id="1265738"/>
    <lineage>
        <taxon>Bacteria</taxon>
        <taxon>Pseudomonadati</taxon>
        <taxon>Planctomycetota</taxon>
        <taxon>Planctomycetia</taxon>
        <taxon>Pirellulales</taxon>
        <taxon>Pirellulaceae</taxon>
        <taxon>Novipirellula</taxon>
    </lineage>
</organism>
<keyword evidence="2" id="KW-1185">Reference proteome</keyword>